<sequence>MHYNCDMTDKFQIVNFHHITFWVGNAKQAAIFYCTRMGFEPIAYKGLETGSKSVVAHVIKQGNIIFVFKSALTSGNKEIGDHLIQHGDGVRDIALTVNNCGALIENIKENEGKVLKDTWEESDENGTVRFAKVAPYGDTTHLLVENLTYKGIFLPGYKAPIESTGPIVAKLPQVNLEYIDHIVSNHTLMEQAVEWYEKNCKFHKFWYHQLSTDISGFRSTVLTNHSETLKIALNESVPGKGKSQIEEYVEYYGGDGIQHIALSTSDIITTVERLKERGTEFPYVPASYYDNLKERIRHLKINLYENLEKLEELNILVDGQEDGYLLQIFTKPLQDRPSLFMEIIQRRGHSGFGEGNFKTLFEAVERQQQARGNLTILTENQSAGKPLKMLKDFGSDYDA</sequence>
<keyword evidence="7" id="KW-0828">Tyrosine catabolism</keyword>
<evidence type="ECO:0000256" key="1">
    <source>
        <dbReference type="ARBA" id="ARBA00001962"/>
    </source>
</evidence>
<proteinExistence type="inferred from homology"/>
<dbReference type="InterPro" id="IPR041736">
    <property type="entry name" value="4OHPhenylPyrv_dOase_N"/>
</dbReference>
<keyword evidence="9" id="KW-0585">Phenylalanine catabolism</keyword>
<dbReference type="Pfam" id="PF00903">
    <property type="entry name" value="Glyoxalase"/>
    <property type="match status" value="2"/>
</dbReference>
<comment type="similarity">
    <text evidence="3 10">Belongs to the 4HPPD family.</text>
</comment>
<comment type="cofactor">
    <cofactor evidence="1">
        <name>Fe cation</name>
        <dbReference type="ChEBI" id="CHEBI:24875"/>
    </cofactor>
</comment>
<accession>A0ABM0GLL5</accession>
<evidence type="ECO:0000256" key="6">
    <source>
        <dbReference type="ARBA" id="ARBA00022737"/>
    </source>
</evidence>
<dbReference type="RefSeq" id="XP_002732632.2">
    <property type="nucleotide sequence ID" value="XM_002732586.2"/>
</dbReference>
<evidence type="ECO:0000256" key="9">
    <source>
        <dbReference type="ARBA" id="ARBA00023232"/>
    </source>
</evidence>
<feature type="domain" description="VOC" evidence="11">
    <location>
        <begin position="15"/>
        <end position="146"/>
    </location>
</feature>
<gene>
    <name evidence="13" type="primary">LOC100366744</name>
</gene>
<keyword evidence="8" id="KW-0408">Iron</keyword>
<evidence type="ECO:0000256" key="3">
    <source>
        <dbReference type="ARBA" id="ARBA00005877"/>
    </source>
</evidence>
<evidence type="ECO:0000256" key="8">
    <source>
        <dbReference type="ARBA" id="ARBA00023004"/>
    </source>
</evidence>
<evidence type="ECO:0000256" key="4">
    <source>
        <dbReference type="ARBA" id="ARBA00013222"/>
    </source>
</evidence>
<dbReference type="Proteomes" id="UP000694865">
    <property type="component" value="Unplaced"/>
</dbReference>
<dbReference type="NCBIfam" id="TIGR01263">
    <property type="entry name" value="4HPPD"/>
    <property type="match status" value="1"/>
</dbReference>
<dbReference type="InterPro" id="IPR029068">
    <property type="entry name" value="Glyas_Bleomycin-R_OHBP_Dase"/>
</dbReference>
<dbReference type="InterPro" id="IPR037523">
    <property type="entry name" value="VOC_core"/>
</dbReference>
<keyword evidence="5" id="KW-0479">Metal-binding</keyword>
<reference evidence="13" key="1">
    <citation type="submission" date="2025-08" db="UniProtKB">
        <authorList>
            <consortium name="RefSeq"/>
        </authorList>
    </citation>
    <scope>IDENTIFICATION</scope>
    <source>
        <tissue evidence="13">Testes</tissue>
    </source>
</reference>
<evidence type="ECO:0000256" key="2">
    <source>
        <dbReference type="ARBA" id="ARBA00005162"/>
    </source>
</evidence>
<dbReference type="Gene3D" id="3.10.180.10">
    <property type="entry name" value="2,3-Dihydroxybiphenyl 1,2-Dioxygenase, domain 1"/>
    <property type="match status" value="2"/>
</dbReference>
<evidence type="ECO:0000313" key="13">
    <source>
        <dbReference type="RefSeq" id="XP_002732632.2"/>
    </source>
</evidence>
<dbReference type="InterPro" id="IPR004360">
    <property type="entry name" value="Glyas_Fos-R_dOase_dom"/>
</dbReference>
<organism evidence="12 13">
    <name type="scientific">Saccoglossus kowalevskii</name>
    <name type="common">Acorn worm</name>
    <dbReference type="NCBI Taxonomy" id="10224"/>
    <lineage>
        <taxon>Eukaryota</taxon>
        <taxon>Metazoa</taxon>
        <taxon>Hemichordata</taxon>
        <taxon>Enteropneusta</taxon>
        <taxon>Harrimaniidae</taxon>
        <taxon>Saccoglossus</taxon>
    </lineage>
</organism>
<dbReference type="PIRSF" id="PIRSF009283">
    <property type="entry name" value="HPP_dOase"/>
    <property type="match status" value="1"/>
</dbReference>
<dbReference type="CDD" id="cd08342">
    <property type="entry name" value="HPPD_N_like"/>
    <property type="match status" value="1"/>
</dbReference>
<dbReference type="CDD" id="cd07250">
    <property type="entry name" value="HPPD_C_like"/>
    <property type="match status" value="1"/>
</dbReference>
<dbReference type="PANTHER" id="PTHR11959:SF1">
    <property type="entry name" value="4-HYDROXYPHENYLPYRUVATE DIOXYGENASE"/>
    <property type="match status" value="1"/>
</dbReference>
<evidence type="ECO:0000313" key="12">
    <source>
        <dbReference type="Proteomes" id="UP000694865"/>
    </source>
</evidence>
<evidence type="ECO:0000256" key="7">
    <source>
        <dbReference type="ARBA" id="ARBA00022878"/>
    </source>
</evidence>
<dbReference type="InterPro" id="IPR005956">
    <property type="entry name" value="4OHPhenylPyrv_dOase"/>
</dbReference>
<evidence type="ECO:0000256" key="10">
    <source>
        <dbReference type="PIRNR" id="PIRNR009283"/>
    </source>
</evidence>
<dbReference type="GeneID" id="100366744"/>
<evidence type="ECO:0000256" key="5">
    <source>
        <dbReference type="ARBA" id="ARBA00022723"/>
    </source>
</evidence>
<protein>
    <recommendedName>
        <fullName evidence="4 10">4-hydroxyphenylpyruvate dioxygenase</fullName>
    </recommendedName>
</protein>
<dbReference type="InterPro" id="IPR041735">
    <property type="entry name" value="4OHPhenylPyrv_dOase_C"/>
</dbReference>
<keyword evidence="12" id="KW-1185">Reference proteome</keyword>
<dbReference type="PANTHER" id="PTHR11959">
    <property type="entry name" value="4-HYDROXYPHENYLPYRUVATE DIOXYGENASE"/>
    <property type="match status" value="1"/>
</dbReference>
<evidence type="ECO:0000259" key="11">
    <source>
        <dbReference type="PROSITE" id="PS51819"/>
    </source>
</evidence>
<name>A0ABM0GLL5_SACKO</name>
<keyword evidence="6" id="KW-0677">Repeat</keyword>
<feature type="domain" description="VOC" evidence="11">
    <location>
        <begin position="178"/>
        <end position="331"/>
    </location>
</feature>
<dbReference type="PROSITE" id="PS51819">
    <property type="entry name" value="VOC"/>
    <property type="match status" value="2"/>
</dbReference>
<dbReference type="SUPFAM" id="SSF54593">
    <property type="entry name" value="Glyoxalase/Bleomycin resistance protein/Dihydroxybiphenyl dioxygenase"/>
    <property type="match status" value="1"/>
</dbReference>
<comment type="pathway">
    <text evidence="2">Amino-acid degradation; L-phenylalanine degradation; acetoacetate and fumarate from L-phenylalanine: step 3/6.</text>
</comment>